<reference evidence="2 3" key="1">
    <citation type="submission" date="2024-05" db="EMBL/GenBank/DDBJ databases">
        <title>Sphingomonas sp. HF-S3 16S ribosomal RNA gene Genome sequencing and assembly.</title>
        <authorList>
            <person name="Lee H."/>
        </authorList>
    </citation>
    <scope>NUCLEOTIDE SEQUENCE [LARGE SCALE GENOMIC DNA]</scope>
    <source>
        <strain evidence="2 3">HF-S3</strain>
    </source>
</reference>
<evidence type="ECO:0000313" key="3">
    <source>
        <dbReference type="Proteomes" id="UP001427805"/>
    </source>
</evidence>
<organism evidence="2 3">
    <name type="scientific">Sphingomonas rustica</name>
    <dbReference type="NCBI Taxonomy" id="3103142"/>
    <lineage>
        <taxon>Bacteria</taxon>
        <taxon>Pseudomonadati</taxon>
        <taxon>Pseudomonadota</taxon>
        <taxon>Alphaproteobacteria</taxon>
        <taxon>Sphingomonadales</taxon>
        <taxon>Sphingomonadaceae</taxon>
        <taxon>Sphingomonas</taxon>
    </lineage>
</organism>
<dbReference type="Pfam" id="PF00561">
    <property type="entry name" value="Abhydrolase_1"/>
    <property type="match status" value="1"/>
</dbReference>
<protein>
    <submittedName>
        <fullName evidence="2">Alpha/beta fold hydrolase</fullName>
    </submittedName>
</protein>
<evidence type="ECO:0000313" key="2">
    <source>
        <dbReference type="EMBL" id="MEN3745818.1"/>
    </source>
</evidence>
<sequence>MTMTTTMRRHYADGPFGQIHFQAASSGRPLVLLHQAVMHSDQFSNVFGPLADRGLRPIAIDMPGFGMSDPTDGPPTIADLAEAVAPVLDALGVDRAVVGGHHTGSLVSTEFALRHPDRVDAVVLGGAIVMPEAQRLALRDEFAEREKNFAALPGAQHMVELALTREHFAAGTIGPERISDYVVQAMMARGAYWYGHHAAFSYDHAAAIAALARPALILSNTGDMIHDAALEAHRMRPDFAFAAIDGGGIDIVDQEPVRWADAIADYVATLAD</sequence>
<dbReference type="InterPro" id="IPR000073">
    <property type="entry name" value="AB_hydrolase_1"/>
</dbReference>
<dbReference type="InterPro" id="IPR050266">
    <property type="entry name" value="AB_hydrolase_sf"/>
</dbReference>
<dbReference type="SUPFAM" id="SSF53474">
    <property type="entry name" value="alpha/beta-Hydrolases"/>
    <property type="match status" value="1"/>
</dbReference>
<gene>
    <name evidence="2" type="ORF">TPR58_01465</name>
</gene>
<feature type="domain" description="AB hydrolase-1" evidence="1">
    <location>
        <begin position="29"/>
        <end position="225"/>
    </location>
</feature>
<keyword evidence="2" id="KW-0378">Hydrolase</keyword>
<dbReference type="PANTHER" id="PTHR43798">
    <property type="entry name" value="MONOACYLGLYCEROL LIPASE"/>
    <property type="match status" value="1"/>
</dbReference>
<dbReference type="GO" id="GO:0016787">
    <property type="term" value="F:hydrolase activity"/>
    <property type="evidence" value="ECO:0007669"/>
    <property type="project" value="UniProtKB-KW"/>
</dbReference>
<comment type="caution">
    <text evidence="2">The sequence shown here is derived from an EMBL/GenBank/DDBJ whole genome shotgun (WGS) entry which is preliminary data.</text>
</comment>
<evidence type="ECO:0000259" key="1">
    <source>
        <dbReference type="Pfam" id="PF00561"/>
    </source>
</evidence>
<accession>A0ABV0B2J3</accession>
<dbReference type="Proteomes" id="UP001427805">
    <property type="component" value="Unassembled WGS sequence"/>
</dbReference>
<dbReference type="InterPro" id="IPR029058">
    <property type="entry name" value="AB_hydrolase_fold"/>
</dbReference>
<proteinExistence type="predicted"/>
<name>A0ABV0B2J3_9SPHN</name>
<dbReference type="EMBL" id="JBDIZK010000001">
    <property type="protein sequence ID" value="MEN3745818.1"/>
    <property type="molecule type" value="Genomic_DNA"/>
</dbReference>
<dbReference type="Gene3D" id="3.40.50.1820">
    <property type="entry name" value="alpha/beta hydrolase"/>
    <property type="match status" value="1"/>
</dbReference>
<keyword evidence="3" id="KW-1185">Reference proteome</keyword>
<dbReference type="PRINTS" id="PR00111">
    <property type="entry name" value="ABHYDROLASE"/>
</dbReference>